<dbReference type="OMA" id="AGAEHNN"/>
<feature type="non-terminal residue" evidence="3">
    <location>
        <position position="271"/>
    </location>
</feature>
<dbReference type="PANTHER" id="PTHR44229">
    <property type="entry name" value="15-HYDROXYPROSTAGLANDIN DEHYDROGENASE [NAD(+)]"/>
    <property type="match status" value="1"/>
</dbReference>
<dbReference type="EMBL" id="NCSJ02000032">
    <property type="protein sequence ID" value="RFU33642.1"/>
    <property type="molecule type" value="Genomic_DNA"/>
</dbReference>
<name>A0A3E2HKD6_SCYLI</name>
<dbReference type="Proteomes" id="UP000258309">
    <property type="component" value="Unassembled WGS sequence"/>
</dbReference>
<sequence length="271" mass="28901">MATTSLQDKGVIVTGGASGIGLAVVNFFATNSSKIAILDISETSAVSVLADLKTQYPGVTFTFKKCDIGDWDNQKQVFEEVYKEFGSIDVVFANAGITERGDFVKEMGEEPAKPVLKTVDINLYGTLYSVKLAIHYMRKNTSAHKGSIICTASNAGLYAFPMAPMYAASKAAIIQAVRSMAPVLEADGITINAIAPAVIKTGLADAHLFQNMILTPVSTAVSAIKDFSTQPNLSGKVAEISGEKYTIRDQQPFVDQDTKANLDTFSSLGHA</sequence>
<keyword evidence="2" id="KW-0560">Oxidoreductase</keyword>
<dbReference type="AlphaFoldDB" id="A0A3E2HKD6"/>
<gene>
    <name evidence="3" type="ORF">B7463_g2655</name>
</gene>
<dbReference type="Pfam" id="PF00106">
    <property type="entry name" value="adh_short"/>
    <property type="match status" value="1"/>
</dbReference>
<comment type="caution">
    <text evidence="3">The sequence shown here is derived from an EMBL/GenBank/DDBJ whole genome shotgun (WGS) entry which is preliminary data.</text>
</comment>
<proteinExistence type="inferred from homology"/>
<evidence type="ECO:0000256" key="1">
    <source>
        <dbReference type="ARBA" id="ARBA00006484"/>
    </source>
</evidence>
<organism evidence="3 4">
    <name type="scientific">Scytalidium lignicola</name>
    <name type="common">Hyphomycete</name>
    <dbReference type="NCBI Taxonomy" id="5539"/>
    <lineage>
        <taxon>Eukaryota</taxon>
        <taxon>Fungi</taxon>
        <taxon>Dikarya</taxon>
        <taxon>Ascomycota</taxon>
        <taxon>Pezizomycotina</taxon>
        <taxon>Leotiomycetes</taxon>
        <taxon>Leotiomycetes incertae sedis</taxon>
        <taxon>Scytalidium</taxon>
    </lineage>
</organism>
<dbReference type="GO" id="GO:0016616">
    <property type="term" value="F:oxidoreductase activity, acting on the CH-OH group of donors, NAD or NADP as acceptor"/>
    <property type="evidence" value="ECO:0007669"/>
    <property type="project" value="TreeGrafter"/>
</dbReference>
<accession>A0A3E2HKD6</accession>
<dbReference type="OrthoDB" id="5371740at2759"/>
<dbReference type="SUPFAM" id="SSF51735">
    <property type="entry name" value="NAD(P)-binding Rossmann-fold domains"/>
    <property type="match status" value="1"/>
</dbReference>
<feature type="non-terminal residue" evidence="3">
    <location>
        <position position="1"/>
    </location>
</feature>
<evidence type="ECO:0000313" key="3">
    <source>
        <dbReference type="EMBL" id="RFU33642.1"/>
    </source>
</evidence>
<reference evidence="3 4" key="1">
    <citation type="submission" date="2018-05" db="EMBL/GenBank/DDBJ databases">
        <title>Draft genome sequence of Scytalidium lignicola DSM 105466, a ubiquitous saprotrophic fungus.</title>
        <authorList>
            <person name="Buettner E."/>
            <person name="Gebauer A.M."/>
            <person name="Hofrichter M."/>
            <person name="Liers C."/>
            <person name="Kellner H."/>
        </authorList>
    </citation>
    <scope>NUCLEOTIDE SEQUENCE [LARGE SCALE GENOMIC DNA]</scope>
    <source>
        <strain evidence="3 4">DSM 105466</strain>
    </source>
</reference>
<comment type="similarity">
    <text evidence="1">Belongs to the short-chain dehydrogenases/reductases (SDR) family.</text>
</comment>
<evidence type="ECO:0000256" key="2">
    <source>
        <dbReference type="ARBA" id="ARBA00023002"/>
    </source>
</evidence>
<keyword evidence="4" id="KW-1185">Reference proteome</keyword>
<dbReference type="PANTHER" id="PTHR44229:SF4">
    <property type="entry name" value="15-HYDROXYPROSTAGLANDIN DEHYDROGENASE [NAD(+)]"/>
    <property type="match status" value="1"/>
</dbReference>
<protein>
    <submittedName>
        <fullName evidence="3">Uncharacterized protein</fullName>
    </submittedName>
</protein>
<dbReference type="Gene3D" id="3.40.50.720">
    <property type="entry name" value="NAD(P)-binding Rossmann-like Domain"/>
    <property type="match status" value="1"/>
</dbReference>
<evidence type="ECO:0000313" key="4">
    <source>
        <dbReference type="Proteomes" id="UP000258309"/>
    </source>
</evidence>
<dbReference type="InterPro" id="IPR002347">
    <property type="entry name" value="SDR_fam"/>
</dbReference>
<dbReference type="STRING" id="5539.A0A3E2HKD6"/>
<dbReference type="PRINTS" id="PR00081">
    <property type="entry name" value="GDHRDH"/>
</dbReference>
<dbReference type="InterPro" id="IPR036291">
    <property type="entry name" value="NAD(P)-bd_dom_sf"/>
</dbReference>
<dbReference type="GO" id="GO:0005737">
    <property type="term" value="C:cytoplasm"/>
    <property type="evidence" value="ECO:0007669"/>
    <property type="project" value="TreeGrafter"/>
</dbReference>